<dbReference type="EMBL" id="FZPH01000036">
    <property type="protein sequence ID" value="SNT66288.1"/>
    <property type="molecule type" value="Genomic_DNA"/>
</dbReference>
<gene>
    <name evidence="2" type="ORF">SAMN05421812_13635</name>
</gene>
<organism evidence="2 3">
    <name type="scientific">Asanoa hainanensis</name>
    <dbReference type="NCBI Taxonomy" id="560556"/>
    <lineage>
        <taxon>Bacteria</taxon>
        <taxon>Bacillati</taxon>
        <taxon>Actinomycetota</taxon>
        <taxon>Actinomycetes</taxon>
        <taxon>Micromonosporales</taxon>
        <taxon>Micromonosporaceae</taxon>
        <taxon>Asanoa</taxon>
    </lineage>
</organism>
<evidence type="ECO:0000313" key="3">
    <source>
        <dbReference type="Proteomes" id="UP000198362"/>
    </source>
</evidence>
<protein>
    <submittedName>
        <fullName evidence="2">Uncharacterized protein</fullName>
    </submittedName>
</protein>
<name>A0A239PI39_9ACTN</name>
<feature type="compositionally biased region" description="Basic residues" evidence="1">
    <location>
        <begin position="1"/>
        <end position="21"/>
    </location>
</feature>
<sequence>MPKSRGRKSKRPSTPAQRRRTAQGLYDPGKLAVHDSKLGMLLERAPGDVLPLVFPPMLWVKLAEGKHANVCVDACATLRHTYAQFGIDAQLMPVGLAVKDGAGRSTGYATTRPYWESGKVYVGHTVLVLPSLGRLVDPTVEQVPAIRKLGMGPLVGRVPAEVAKNVRMGSDIIGVPRGDLIVAYLPVDPDCSDVLDGAPVLVDNAEGHRRAGINLATLILEAFRAPGVVERIRRAPYPRLRALLDAIGDAPMAPDPAHDMRITLAGGAAVRLDELDLPAGPAPRSWLGRWR</sequence>
<keyword evidence="3" id="KW-1185">Reference proteome</keyword>
<accession>A0A239PI39</accession>
<dbReference type="RefSeq" id="WP_089256149.1">
    <property type="nucleotide sequence ID" value="NZ_FZPH01000036.1"/>
</dbReference>
<dbReference type="Proteomes" id="UP000198362">
    <property type="component" value="Unassembled WGS sequence"/>
</dbReference>
<dbReference type="OrthoDB" id="4514611at2"/>
<feature type="region of interest" description="Disordered" evidence="1">
    <location>
        <begin position="1"/>
        <end position="25"/>
    </location>
</feature>
<reference evidence="2 3" key="1">
    <citation type="submission" date="2017-06" db="EMBL/GenBank/DDBJ databases">
        <authorList>
            <person name="Kim H.J."/>
            <person name="Triplett B.A."/>
        </authorList>
    </citation>
    <scope>NUCLEOTIDE SEQUENCE [LARGE SCALE GENOMIC DNA]</scope>
    <source>
        <strain evidence="2 3">CGMCC 4.5593</strain>
    </source>
</reference>
<evidence type="ECO:0000256" key="1">
    <source>
        <dbReference type="SAM" id="MobiDB-lite"/>
    </source>
</evidence>
<dbReference type="AlphaFoldDB" id="A0A239PI39"/>
<evidence type="ECO:0000313" key="2">
    <source>
        <dbReference type="EMBL" id="SNT66288.1"/>
    </source>
</evidence>
<proteinExistence type="predicted"/>